<dbReference type="PROSITE" id="PS00652">
    <property type="entry name" value="TNFR_NGFR_1"/>
    <property type="match status" value="1"/>
</dbReference>
<evidence type="ECO:0000256" key="1">
    <source>
        <dbReference type="PROSITE-ProRule" id="PRU00206"/>
    </source>
</evidence>
<gene>
    <name evidence="4" type="ORF">NQ315_003885</name>
</gene>
<organism evidence="4 5">
    <name type="scientific">Exocentrus adspersus</name>
    <dbReference type="NCBI Taxonomy" id="1586481"/>
    <lineage>
        <taxon>Eukaryota</taxon>
        <taxon>Metazoa</taxon>
        <taxon>Ecdysozoa</taxon>
        <taxon>Arthropoda</taxon>
        <taxon>Hexapoda</taxon>
        <taxon>Insecta</taxon>
        <taxon>Pterygota</taxon>
        <taxon>Neoptera</taxon>
        <taxon>Endopterygota</taxon>
        <taxon>Coleoptera</taxon>
        <taxon>Polyphaga</taxon>
        <taxon>Cucujiformia</taxon>
        <taxon>Chrysomeloidea</taxon>
        <taxon>Cerambycidae</taxon>
        <taxon>Lamiinae</taxon>
        <taxon>Acanthocinini</taxon>
        <taxon>Exocentrus</taxon>
    </lineage>
</organism>
<sequence>MYAESSKWCFVPNCGNTSINASQVNIHESTYVDAPNTRNTPKFGSANIFTRGKLFEVAFTKSLEVMLVNVRLVFSKVLFLAPCRKLIEIYGHPQKSTEIHGYPQKSTDIHPQKSKWVYSEIHQLFTPRLRISKVTSNLQLEVMVSALLVISFLTTLSSASICREKQYFNYELQQCMNCTDCKDGTMVLRPCDIHRDTHCSPISELLKTMGTGNPHRHKHNKYHQRREHSEDVVWRYGSDITKEDNMEEQQAAALEVASSEAPFSNAETLVWDWQAVALTSAVFACILFFLVITLYSLHQAKQWRRLKENFEAGDTRRNRESREQIKIENTAKKYNIEMKKEKK</sequence>
<dbReference type="Proteomes" id="UP001159042">
    <property type="component" value="Unassembled WGS sequence"/>
</dbReference>
<comment type="caution">
    <text evidence="4">The sequence shown here is derived from an EMBL/GenBank/DDBJ whole genome shotgun (WGS) entry which is preliminary data.</text>
</comment>
<dbReference type="AlphaFoldDB" id="A0AAV8W0A5"/>
<feature type="domain" description="TNFR-Cys" evidence="3">
    <location>
        <begin position="161"/>
        <end position="199"/>
    </location>
</feature>
<evidence type="ECO:0000259" key="3">
    <source>
        <dbReference type="PROSITE" id="PS50050"/>
    </source>
</evidence>
<dbReference type="InterPro" id="IPR001368">
    <property type="entry name" value="TNFR/NGFR_Cys_rich_reg"/>
</dbReference>
<keyword evidence="2" id="KW-0812">Transmembrane</keyword>
<dbReference type="PROSITE" id="PS50050">
    <property type="entry name" value="TNFR_NGFR_2"/>
    <property type="match status" value="1"/>
</dbReference>
<feature type="transmembrane region" description="Helical" evidence="2">
    <location>
        <begin position="273"/>
        <end position="297"/>
    </location>
</feature>
<keyword evidence="2" id="KW-0472">Membrane</keyword>
<accession>A0AAV8W0A5</accession>
<feature type="repeat" description="TNFR-Cys" evidence="1">
    <location>
        <begin position="161"/>
        <end position="199"/>
    </location>
</feature>
<keyword evidence="1" id="KW-1015">Disulfide bond</keyword>
<keyword evidence="2" id="KW-1133">Transmembrane helix</keyword>
<feature type="disulfide bond" evidence="1">
    <location>
        <begin position="181"/>
        <end position="199"/>
    </location>
</feature>
<feature type="disulfide bond" evidence="1">
    <location>
        <begin position="178"/>
        <end position="191"/>
    </location>
</feature>
<keyword evidence="5" id="KW-1185">Reference proteome</keyword>
<name>A0AAV8W0A5_9CUCU</name>
<dbReference type="Gene3D" id="2.10.50.10">
    <property type="entry name" value="Tumor Necrosis Factor Receptor, subunit A, domain 2"/>
    <property type="match status" value="1"/>
</dbReference>
<evidence type="ECO:0000313" key="5">
    <source>
        <dbReference type="Proteomes" id="UP001159042"/>
    </source>
</evidence>
<protein>
    <recommendedName>
        <fullName evidence="3">TNFR-Cys domain-containing protein</fullName>
    </recommendedName>
</protein>
<dbReference type="Pfam" id="PF00020">
    <property type="entry name" value="TNFR_c6"/>
    <property type="match status" value="1"/>
</dbReference>
<proteinExistence type="predicted"/>
<evidence type="ECO:0000313" key="4">
    <source>
        <dbReference type="EMBL" id="KAJ8919301.1"/>
    </source>
</evidence>
<dbReference type="EMBL" id="JANEYG010000019">
    <property type="protein sequence ID" value="KAJ8919301.1"/>
    <property type="molecule type" value="Genomic_DNA"/>
</dbReference>
<reference evidence="4 5" key="1">
    <citation type="journal article" date="2023" name="Insect Mol. Biol.">
        <title>Genome sequencing provides insights into the evolution of gene families encoding plant cell wall-degrading enzymes in longhorned beetles.</title>
        <authorList>
            <person name="Shin N.R."/>
            <person name="Okamura Y."/>
            <person name="Kirsch R."/>
            <person name="Pauchet Y."/>
        </authorList>
    </citation>
    <scope>NUCLEOTIDE SEQUENCE [LARGE SCALE GENOMIC DNA]</scope>
    <source>
        <strain evidence="4">EAD_L_NR</strain>
    </source>
</reference>
<comment type="caution">
    <text evidence="1">Lacks conserved residue(s) required for the propagation of feature annotation.</text>
</comment>
<evidence type="ECO:0000256" key="2">
    <source>
        <dbReference type="SAM" id="Phobius"/>
    </source>
</evidence>